<dbReference type="RefSeq" id="XP_018482037.1">
    <property type="nucleotide sequence ID" value="XM_018626535.2"/>
</dbReference>
<feature type="domain" description="PIG-P" evidence="6">
    <location>
        <begin position="22"/>
        <end position="104"/>
    </location>
</feature>
<comment type="subcellular location">
    <subcellularLocation>
        <location evidence="1">Membrane</location>
        <topology evidence="1">Multi-pass membrane protein</topology>
    </subcellularLocation>
</comment>
<keyword evidence="3 5" id="KW-1133">Transmembrane helix</keyword>
<dbReference type="Pfam" id="PF08510">
    <property type="entry name" value="PIG-P"/>
    <property type="match status" value="1"/>
</dbReference>
<evidence type="ECO:0000256" key="1">
    <source>
        <dbReference type="ARBA" id="ARBA00004141"/>
    </source>
</evidence>
<reference evidence="8 9" key="2">
    <citation type="submission" date="2025-04" db="UniProtKB">
        <authorList>
            <consortium name="RefSeq"/>
        </authorList>
    </citation>
    <scope>IDENTIFICATION</scope>
    <source>
        <tissue evidence="8 9">Leaf</tissue>
    </source>
</reference>
<evidence type="ECO:0000313" key="9">
    <source>
        <dbReference type="RefSeq" id="XP_056863105.1"/>
    </source>
</evidence>
<dbReference type="PANTHER" id="PTHR47681">
    <property type="entry name" value="PHOSPHATIDYLINOSITOL N-ACETYLGLUCOSAMINYLTRANSFERASE SUBUNIT P-RELATED"/>
    <property type="match status" value="1"/>
</dbReference>
<dbReference type="PANTHER" id="PTHR47681:SF3">
    <property type="entry name" value="PHOSPHATIDYLINOSITOL N-ACETYLGLUCOSAMINYLTRANSFERASE SUBUNIT P-RELATED"/>
    <property type="match status" value="1"/>
</dbReference>
<sequence>MERSSPFRAQQVHGPKPSEVYGYYPSKYWVLARPTYLMVTMVLALAFYIGLNFTATPHPTSLNTLFDEHSREPWEFDPQMEEGHERPMDPISDIDITKISDVMFNSSDDICVTSCHAREGSKE</sequence>
<reference evidence="7" key="1">
    <citation type="journal article" date="2019" name="Database">
        <title>The radish genome database (RadishGD): an integrated information resource for radish genomics.</title>
        <authorList>
            <person name="Yu H.J."/>
            <person name="Baek S."/>
            <person name="Lee Y.J."/>
            <person name="Cho A."/>
            <person name="Mun J.H."/>
        </authorList>
    </citation>
    <scope>NUCLEOTIDE SEQUENCE [LARGE SCALE GENOMIC DNA]</scope>
    <source>
        <strain evidence="7">cv. WK10039</strain>
    </source>
</reference>
<dbReference type="AlphaFoldDB" id="A0A6J0NBC8"/>
<dbReference type="InterPro" id="IPR013717">
    <property type="entry name" value="PIG-P"/>
</dbReference>
<organism evidence="7 8">
    <name type="scientific">Raphanus sativus</name>
    <name type="common">Radish</name>
    <name type="synonym">Raphanus raphanistrum var. sativus</name>
    <dbReference type="NCBI Taxonomy" id="3726"/>
    <lineage>
        <taxon>Eukaryota</taxon>
        <taxon>Viridiplantae</taxon>
        <taxon>Streptophyta</taxon>
        <taxon>Embryophyta</taxon>
        <taxon>Tracheophyta</taxon>
        <taxon>Spermatophyta</taxon>
        <taxon>Magnoliopsida</taxon>
        <taxon>eudicotyledons</taxon>
        <taxon>Gunneridae</taxon>
        <taxon>Pentapetalae</taxon>
        <taxon>rosids</taxon>
        <taxon>malvids</taxon>
        <taxon>Brassicales</taxon>
        <taxon>Brassicaceae</taxon>
        <taxon>Brassiceae</taxon>
        <taxon>Raphanus</taxon>
    </lineage>
</organism>
<dbReference type="OrthoDB" id="690928at2759"/>
<dbReference type="RefSeq" id="XP_056863107.1">
    <property type="nucleotide sequence ID" value="XM_057007127.1"/>
</dbReference>
<evidence type="ECO:0000256" key="5">
    <source>
        <dbReference type="SAM" id="Phobius"/>
    </source>
</evidence>
<evidence type="ECO:0000256" key="2">
    <source>
        <dbReference type="ARBA" id="ARBA00022692"/>
    </source>
</evidence>
<dbReference type="Proteomes" id="UP000504610">
    <property type="component" value="Chromosome 4"/>
</dbReference>
<gene>
    <name evidence="8 9 10 11" type="primary">LOC108853074</name>
</gene>
<dbReference type="GO" id="GO:0016020">
    <property type="term" value="C:membrane"/>
    <property type="evidence" value="ECO:0007669"/>
    <property type="project" value="UniProtKB-SubCell"/>
</dbReference>
<evidence type="ECO:0000313" key="7">
    <source>
        <dbReference type="Proteomes" id="UP000504610"/>
    </source>
</evidence>
<evidence type="ECO:0000313" key="8">
    <source>
        <dbReference type="RefSeq" id="XP_018482037.1"/>
    </source>
</evidence>
<keyword evidence="4 5" id="KW-0472">Membrane</keyword>
<name>A0A6J0NBC8_RAPSA</name>
<protein>
    <submittedName>
        <fullName evidence="8 9">Phosphatidylinositol N-acetylglucosaminyltransferase subunit P-like</fullName>
    </submittedName>
</protein>
<evidence type="ECO:0000313" key="11">
    <source>
        <dbReference type="RefSeq" id="XP_056863107.1"/>
    </source>
</evidence>
<dbReference type="KEGG" id="rsz:108853074"/>
<dbReference type="RefSeq" id="XP_056863106.1">
    <property type="nucleotide sequence ID" value="XM_057007126.1"/>
</dbReference>
<keyword evidence="2 5" id="KW-0812">Transmembrane</keyword>
<dbReference type="RefSeq" id="XP_056863105.1">
    <property type="nucleotide sequence ID" value="XM_057007125.1"/>
</dbReference>
<accession>A0A6J0NBC8</accession>
<evidence type="ECO:0000256" key="3">
    <source>
        <dbReference type="ARBA" id="ARBA00022989"/>
    </source>
</evidence>
<evidence type="ECO:0000313" key="10">
    <source>
        <dbReference type="RefSeq" id="XP_056863106.1"/>
    </source>
</evidence>
<evidence type="ECO:0000256" key="4">
    <source>
        <dbReference type="ARBA" id="ARBA00023136"/>
    </source>
</evidence>
<feature type="transmembrane region" description="Helical" evidence="5">
    <location>
        <begin position="36"/>
        <end position="55"/>
    </location>
</feature>
<dbReference type="GeneID" id="108853074"/>
<keyword evidence="7" id="KW-1185">Reference proteome</keyword>
<evidence type="ECO:0000259" key="6">
    <source>
        <dbReference type="Pfam" id="PF08510"/>
    </source>
</evidence>
<proteinExistence type="predicted"/>